<comment type="caution">
    <text evidence="1">The sequence shown here is derived from an EMBL/GenBank/DDBJ whole genome shotgun (WGS) entry which is preliminary data.</text>
</comment>
<gene>
    <name evidence="1" type="ORF">CR165_12370</name>
</gene>
<dbReference type="RefSeq" id="WP_109517303.1">
    <property type="nucleotide sequence ID" value="NZ_PDOA01000007.1"/>
</dbReference>
<keyword evidence="2" id="KW-1185">Reference proteome</keyword>
<evidence type="ECO:0008006" key="3">
    <source>
        <dbReference type="Google" id="ProtNLM"/>
    </source>
</evidence>
<organism evidence="1 2">
    <name type="scientific">Teichococcus aestuarii</name>
    <dbReference type="NCBI Taxonomy" id="568898"/>
    <lineage>
        <taxon>Bacteria</taxon>
        <taxon>Pseudomonadati</taxon>
        <taxon>Pseudomonadota</taxon>
        <taxon>Alphaproteobacteria</taxon>
        <taxon>Acetobacterales</taxon>
        <taxon>Roseomonadaceae</taxon>
        <taxon>Roseomonas</taxon>
    </lineage>
</organism>
<proteinExistence type="predicted"/>
<dbReference type="EMBL" id="PDOA01000007">
    <property type="protein sequence ID" value="PWC28482.1"/>
    <property type="molecule type" value="Genomic_DNA"/>
</dbReference>
<evidence type="ECO:0000313" key="2">
    <source>
        <dbReference type="Proteomes" id="UP000245048"/>
    </source>
</evidence>
<dbReference type="AlphaFoldDB" id="A0A2U1V3K6"/>
<dbReference type="OrthoDB" id="7281899at2"/>
<sequence length="81" mass="8563">MNPVPHSREYYSPAQSQQRGNLSVAEQAMYVVGGLALAAAGTKPRPNFLLNIVALGAGAYLAWRGTQGYCPMKAAIDGHTS</sequence>
<dbReference type="Proteomes" id="UP000245048">
    <property type="component" value="Unassembled WGS sequence"/>
</dbReference>
<reference evidence="2" key="1">
    <citation type="submission" date="2017-10" db="EMBL/GenBank/DDBJ databases">
        <authorList>
            <person name="Toshchakov S.V."/>
            <person name="Goeva M.A."/>
        </authorList>
    </citation>
    <scope>NUCLEOTIDE SEQUENCE [LARGE SCALE GENOMIC DNA]</scope>
    <source>
        <strain evidence="2">JR1/69-1-13</strain>
    </source>
</reference>
<protein>
    <recommendedName>
        <fullName evidence="3">DUF2892 domain-containing protein</fullName>
    </recommendedName>
</protein>
<name>A0A2U1V3K6_9PROT</name>
<evidence type="ECO:0000313" key="1">
    <source>
        <dbReference type="EMBL" id="PWC28482.1"/>
    </source>
</evidence>
<accession>A0A2U1V3K6</accession>